<protein>
    <submittedName>
        <fullName evidence="6">Aldo-keto reductase family 1 member B10-like protein 1</fullName>
    </submittedName>
</protein>
<accession>A0A132A1H1</accession>
<dbReference type="EMBL" id="JXLN01010012">
    <property type="protein sequence ID" value="KPM04906.1"/>
    <property type="molecule type" value="Genomic_DNA"/>
</dbReference>
<evidence type="ECO:0000256" key="3">
    <source>
        <dbReference type="ARBA" id="ARBA00023002"/>
    </source>
</evidence>
<dbReference type="InterPro" id="IPR006694">
    <property type="entry name" value="Fatty_acid_hydroxylase"/>
</dbReference>
<dbReference type="CDD" id="cd19116">
    <property type="entry name" value="AKR_AKR2E1-5"/>
    <property type="match status" value="1"/>
</dbReference>
<dbReference type="Proteomes" id="UP000616769">
    <property type="component" value="Unassembled WGS sequence"/>
</dbReference>
<dbReference type="PROSITE" id="PS00063">
    <property type="entry name" value="ALDOKETO_REDUCTASE_3"/>
    <property type="match status" value="1"/>
</dbReference>
<sequence length="668" mass="77596">MTTNDNGTSCINGCDGTNLVSILILIDLWSESIRCGIQYTFDQYMSLFGQSFSSRVFSSMCLTVGVYWSLGSFYTILDLYQWPNFLYQFKTQNYKVTLDEIKTTVKLAFFNQITVQLVVAIIFEYIATWIRPIDSSPHVPELFIIVFHLIVFVIVQEIGFYYLHRLFHHGKIYRFVHKIHHHWQAPIAIASIYCHPLEHLVTNLIPVLAGPILMQSHRSTIAIWLIIVHLITLNDHSGYHFPFMPSPEYHDYHHLAFNQNFGRMGFLDYLHGTNERYLNSIYSKRHQVLFSFTPIKVSLPDSIKNNPMTFFAFRTNLGWILLICMVSSIGTDRFSAFAKSLNSENDFSLIVNHPESNGKTSKRMVMNNGECLPLIALGTWQLGDDETVKRAIRTAIEDGYRLIDTAYIYGNEEFIGEILQELFKSKQIKREDLFITTKVWNNHFSRESVLKSIENSLRKLKLNYLDLVLLHYPTGFIENQGDYPKYQNGSIIPRTWQRNGFLESWQGMEQAVRNRLTKSIGVSNFNRRQIRSLLSRATIRPVLNQVENHPNLKQEKLRRYLMANQILLQAYAPIRRADKDLLSNPILVEIGKKHGKSSAQVALRWQLDRKVPIVVKSSNPKRIKSNIELFDFQLDQEDMNKIYSIEEKARIYDIPGLKGHPDYPFDSE</sequence>
<evidence type="ECO:0000313" key="7">
    <source>
        <dbReference type="Proteomes" id="UP000616769"/>
    </source>
</evidence>
<dbReference type="Pfam" id="PF00248">
    <property type="entry name" value="Aldo_ket_red"/>
    <property type="match status" value="1"/>
</dbReference>
<feature type="domain" description="NADP-dependent oxidoreductase" evidence="4">
    <location>
        <begin position="375"/>
        <end position="646"/>
    </location>
</feature>
<dbReference type="InterPro" id="IPR036812">
    <property type="entry name" value="NAD(P)_OxRdtase_dom_sf"/>
</dbReference>
<dbReference type="GO" id="GO:0008610">
    <property type="term" value="P:lipid biosynthetic process"/>
    <property type="evidence" value="ECO:0007669"/>
    <property type="project" value="InterPro"/>
</dbReference>
<dbReference type="PANTHER" id="PTHR43827">
    <property type="entry name" value="2,5-DIKETO-D-GLUCONIC ACID REDUCTASE"/>
    <property type="match status" value="1"/>
</dbReference>
<evidence type="ECO:0000256" key="1">
    <source>
        <dbReference type="ARBA" id="ARBA00007905"/>
    </source>
</evidence>
<dbReference type="InterPro" id="IPR018170">
    <property type="entry name" value="Aldo/ket_reductase_CS"/>
</dbReference>
<dbReference type="OrthoDB" id="416253at2759"/>
<dbReference type="GO" id="GO:0016616">
    <property type="term" value="F:oxidoreductase activity, acting on the CH-OH group of donors, NAD or NADP as acceptor"/>
    <property type="evidence" value="ECO:0007669"/>
    <property type="project" value="UniProtKB-ARBA"/>
</dbReference>
<evidence type="ECO:0000259" key="4">
    <source>
        <dbReference type="Pfam" id="PF00248"/>
    </source>
</evidence>
<gene>
    <name evidence="6" type="ORF">QR98_0033610</name>
</gene>
<dbReference type="InterPro" id="IPR020471">
    <property type="entry name" value="AKR"/>
</dbReference>
<dbReference type="InterPro" id="IPR023210">
    <property type="entry name" value="NADP_OxRdtase_dom"/>
</dbReference>
<dbReference type="PANTHER" id="PTHR43827:SF3">
    <property type="entry name" value="NADP-DEPENDENT OXIDOREDUCTASE DOMAIN-CONTAINING PROTEIN"/>
    <property type="match status" value="1"/>
</dbReference>
<comment type="similarity">
    <text evidence="1">Belongs to the aldo/keto reductase family.</text>
</comment>
<comment type="caution">
    <text evidence="6">The sequence shown here is derived from an EMBL/GenBank/DDBJ whole genome shotgun (WGS) entry which is preliminary data.</text>
</comment>
<dbReference type="FunFam" id="3.20.20.100:FF:000002">
    <property type="entry name" value="2,5-diketo-D-gluconic acid reductase A"/>
    <property type="match status" value="1"/>
</dbReference>
<evidence type="ECO:0000313" key="6">
    <source>
        <dbReference type="EMBL" id="KPM04906.1"/>
    </source>
</evidence>
<feature type="domain" description="Fatty acid hydroxylase" evidence="5">
    <location>
        <begin position="150"/>
        <end position="273"/>
    </location>
</feature>
<dbReference type="Pfam" id="PF04116">
    <property type="entry name" value="FA_hydroxylase"/>
    <property type="match status" value="1"/>
</dbReference>
<dbReference type="InterPro" id="IPR044488">
    <property type="entry name" value="AKR2E"/>
</dbReference>
<reference evidence="6 7" key="1">
    <citation type="journal article" date="2015" name="Parasit. Vectors">
        <title>Draft genome of the scabies mite.</title>
        <authorList>
            <person name="Rider S.D.Jr."/>
            <person name="Morgan M.S."/>
            <person name="Arlian L.G."/>
        </authorList>
    </citation>
    <scope>NUCLEOTIDE SEQUENCE [LARGE SCALE GENOMIC DNA]</scope>
    <source>
        <strain evidence="6">Arlian Lab</strain>
    </source>
</reference>
<dbReference type="GO" id="GO:0005506">
    <property type="term" value="F:iron ion binding"/>
    <property type="evidence" value="ECO:0007669"/>
    <property type="project" value="InterPro"/>
</dbReference>
<name>A0A132A1H1_SARSC</name>
<dbReference type="AlphaFoldDB" id="A0A132A1H1"/>
<keyword evidence="3" id="KW-0560">Oxidoreductase</keyword>
<organism evidence="6 7">
    <name type="scientific">Sarcoptes scabiei</name>
    <name type="common">Itch mite</name>
    <name type="synonym">Acarus scabiei</name>
    <dbReference type="NCBI Taxonomy" id="52283"/>
    <lineage>
        <taxon>Eukaryota</taxon>
        <taxon>Metazoa</taxon>
        <taxon>Ecdysozoa</taxon>
        <taxon>Arthropoda</taxon>
        <taxon>Chelicerata</taxon>
        <taxon>Arachnida</taxon>
        <taxon>Acari</taxon>
        <taxon>Acariformes</taxon>
        <taxon>Sarcoptiformes</taxon>
        <taxon>Astigmata</taxon>
        <taxon>Psoroptidia</taxon>
        <taxon>Sarcoptoidea</taxon>
        <taxon>Sarcoptidae</taxon>
        <taxon>Sarcoptinae</taxon>
        <taxon>Sarcoptes</taxon>
    </lineage>
</organism>
<dbReference type="Gene3D" id="3.20.20.100">
    <property type="entry name" value="NADP-dependent oxidoreductase domain"/>
    <property type="match status" value="1"/>
</dbReference>
<dbReference type="PRINTS" id="PR00069">
    <property type="entry name" value="ALDKETRDTASE"/>
</dbReference>
<proteinExistence type="inferred from homology"/>
<dbReference type="SUPFAM" id="SSF51430">
    <property type="entry name" value="NAD(P)-linked oxidoreductase"/>
    <property type="match status" value="1"/>
</dbReference>
<dbReference type="PROSITE" id="PS00798">
    <property type="entry name" value="ALDOKETO_REDUCTASE_1"/>
    <property type="match status" value="1"/>
</dbReference>
<keyword evidence="2" id="KW-0521">NADP</keyword>
<evidence type="ECO:0000259" key="5">
    <source>
        <dbReference type="Pfam" id="PF04116"/>
    </source>
</evidence>
<dbReference type="PROSITE" id="PS00062">
    <property type="entry name" value="ALDOKETO_REDUCTASE_2"/>
    <property type="match status" value="1"/>
</dbReference>
<evidence type="ECO:0000256" key="2">
    <source>
        <dbReference type="ARBA" id="ARBA00022857"/>
    </source>
</evidence>
<dbReference type="VEuPathDB" id="VectorBase:SSCA007256"/>